<sequence>MSFMPHYTAGHGPPPQDISTTFFARDENNLGPWWRLPEELQQIVLRFLGEHQLYRETGNAAHWFLLDYTHCTAPTGNNRARNLFVRDRKTWLPEHLTSFMRFRPMEQPNVRDQPGDNRVYWNQAEQFVPWGRSTRYFGRDNPSMSRRRRNLFRTRIPGHARALRGIIRDASGTNRPFIFSQLPRHMQVDHFTWYSKTPRGLINCLKPSAPAEDPIPQDGFSYMIIDSAEDLVIIQNKRPNLVPLPDPRFVEDAVPLLDHYLVSSVYKQFQHQRQIGYEVNLAGGEQTPYEDPNSPDFGEDPDWYPLFWSVVHFPRLETVWLVNYNLVLKRGRRPRLADRRFQARGLDFYEVHRPTWRDEGVWDDCMNFMKLAEKFETKMLTHWQAWCHTRLKDEGGAERAYDGEDPPLTLGTDTDSNGDPKPDVPPYQMVTDFWDRRRVYEPEYWERLAPAGPTPRIRVGVLAVFKHGSVDDDCSGDDVEDVSRRERLGWRDADEDYYKERLDADGDDPMEG</sequence>
<evidence type="ECO:0000313" key="3">
    <source>
        <dbReference type="RefSeq" id="XP_030987361.1"/>
    </source>
</evidence>
<dbReference type="GeneID" id="41955587"/>
<evidence type="ECO:0000313" key="2">
    <source>
        <dbReference type="Proteomes" id="UP000515153"/>
    </source>
</evidence>
<dbReference type="Proteomes" id="UP000515153">
    <property type="component" value="Unplaced"/>
</dbReference>
<protein>
    <submittedName>
        <fullName evidence="3">Uncharacterized protein</fullName>
    </submittedName>
</protein>
<reference evidence="3" key="1">
    <citation type="journal article" date="2019" name="Mol. Biol. Evol.">
        <title>Blast fungal genomes show frequent chromosomal changes, gene gains and losses, and effector gene turnover.</title>
        <authorList>
            <person name="Gomez Luciano L.B."/>
            <person name="Jason Tsai I."/>
            <person name="Chuma I."/>
            <person name="Tosa Y."/>
            <person name="Chen Y.H."/>
            <person name="Li J.Y."/>
            <person name="Li M.Y."/>
            <person name="Jade Lu M.Y."/>
            <person name="Nakayashiki H."/>
            <person name="Li W.H."/>
        </authorList>
    </citation>
    <scope>NUCLEOTIDE SEQUENCE</scope>
    <source>
        <strain evidence="3">NI907</strain>
    </source>
</reference>
<keyword evidence="2" id="KW-1185">Reference proteome</keyword>
<organism evidence="2 3">
    <name type="scientific">Pyricularia grisea</name>
    <name type="common">Crabgrass-specific blast fungus</name>
    <name type="synonym">Magnaporthe grisea</name>
    <dbReference type="NCBI Taxonomy" id="148305"/>
    <lineage>
        <taxon>Eukaryota</taxon>
        <taxon>Fungi</taxon>
        <taxon>Dikarya</taxon>
        <taxon>Ascomycota</taxon>
        <taxon>Pezizomycotina</taxon>
        <taxon>Sordariomycetes</taxon>
        <taxon>Sordariomycetidae</taxon>
        <taxon>Magnaporthales</taxon>
        <taxon>Pyriculariaceae</taxon>
        <taxon>Pyricularia</taxon>
    </lineage>
</organism>
<gene>
    <name evidence="3" type="ORF">PgNI_00595</name>
</gene>
<dbReference type="RefSeq" id="XP_030987361.1">
    <property type="nucleotide sequence ID" value="XM_031120673.1"/>
</dbReference>
<dbReference type="AlphaFoldDB" id="A0A6P8BJS7"/>
<dbReference type="KEGG" id="pgri:PgNI_00595"/>
<evidence type="ECO:0000256" key="1">
    <source>
        <dbReference type="SAM" id="MobiDB-lite"/>
    </source>
</evidence>
<name>A0A6P8BJS7_PYRGI</name>
<accession>A0A6P8BJS7</accession>
<proteinExistence type="predicted"/>
<reference evidence="3" key="2">
    <citation type="submission" date="2019-10" db="EMBL/GenBank/DDBJ databases">
        <authorList>
            <consortium name="NCBI Genome Project"/>
        </authorList>
    </citation>
    <scope>NUCLEOTIDE SEQUENCE</scope>
    <source>
        <strain evidence="3">NI907</strain>
    </source>
</reference>
<reference evidence="3" key="3">
    <citation type="submission" date="2025-08" db="UniProtKB">
        <authorList>
            <consortium name="RefSeq"/>
        </authorList>
    </citation>
    <scope>IDENTIFICATION</scope>
    <source>
        <strain evidence="3">NI907</strain>
    </source>
</reference>
<feature type="region of interest" description="Disordered" evidence="1">
    <location>
        <begin position="397"/>
        <end position="427"/>
    </location>
</feature>